<evidence type="ECO:0000256" key="3">
    <source>
        <dbReference type="ARBA" id="ARBA00006484"/>
    </source>
</evidence>
<evidence type="ECO:0000256" key="2">
    <source>
        <dbReference type="ARBA" id="ARBA00004275"/>
    </source>
</evidence>
<dbReference type="GO" id="GO:0016491">
    <property type="term" value="F:oxidoreductase activity"/>
    <property type="evidence" value="ECO:0007669"/>
    <property type="project" value="UniProtKB-KW"/>
</dbReference>
<comment type="subcellular location">
    <subcellularLocation>
        <location evidence="1">Mitochondrion</location>
    </subcellularLocation>
    <subcellularLocation>
        <location evidence="2">Peroxisome</location>
    </subcellularLocation>
</comment>
<dbReference type="SUPFAM" id="SSF51735">
    <property type="entry name" value="NAD(P)-binding Rossmann-fold domains"/>
    <property type="match status" value="1"/>
</dbReference>
<comment type="similarity">
    <text evidence="3">Belongs to the short-chain dehydrogenases/reductases (SDR) family.</text>
</comment>
<evidence type="ECO:0000256" key="1">
    <source>
        <dbReference type="ARBA" id="ARBA00004173"/>
    </source>
</evidence>
<evidence type="ECO:0000313" key="9">
    <source>
        <dbReference type="EMBL" id="JAV73322.1"/>
    </source>
</evidence>
<dbReference type="InterPro" id="IPR051935">
    <property type="entry name" value="HSDL2"/>
</dbReference>
<accession>A0A1Y1LI41</accession>
<dbReference type="Gene3D" id="3.40.50.720">
    <property type="entry name" value="NAD(P)-binding Rossmann-like Domain"/>
    <property type="match status" value="1"/>
</dbReference>
<dbReference type="InterPro" id="IPR002347">
    <property type="entry name" value="SDR_fam"/>
</dbReference>
<evidence type="ECO:0000256" key="7">
    <source>
        <dbReference type="ARBA" id="ARBA00023140"/>
    </source>
</evidence>
<dbReference type="PANTHER" id="PTHR42808:SF3">
    <property type="entry name" value="HYDROXYSTEROID DEHYDROGENASE-LIKE PROTEIN 2"/>
    <property type="match status" value="1"/>
</dbReference>
<dbReference type="KEGG" id="ppyr:116178116"/>
<sequence>MAKLFLLPVQVGGLERQLPSKPPEMARTSLSRQKLLNHTRSYLELFTMRSRKVSNYNLELKTMSISVEEVGGKGLACVVDVRNESQVAQAVQRAVEEYGGIDILINNASAIALTNTESTEMKRFDLMHSINVRGTFLVSKLCLPHLKKSSHAHILNISPPLNLVPGWFGPHVAYTMSKYGMSMCVLGMQEEFKPFNIAVNALWPRTTIDTAALQIHPTGEDRRRRGRNATILADAAYWILTQEPKPNGQFFIDEEVLFKAGVTELDQYAVNRSYKDNLQQCIFAPAPAAGGDVIDRIRCRL</sequence>
<dbReference type="GO" id="GO:0005777">
    <property type="term" value="C:peroxisome"/>
    <property type="evidence" value="ECO:0007669"/>
    <property type="project" value="UniProtKB-SubCell"/>
</dbReference>
<dbReference type="NCBIfam" id="NF006133">
    <property type="entry name" value="PRK08278.1"/>
    <property type="match status" value="1"/>
</dbReference>
<protein>
    <recommendedName>
        <fullName evidence="8">Hydroxysteroid dehydrogenase-like protein 2</fullName>
    </recommendedName>
</protein>
<keyword evidence="7" id="KW-0576">Peroxisome</keyword>
<evidence type="ECO:0000256" key="6">
    <source>
        <dbReference type="ARBA" id="ARBA00023128"/>
    </source>
</evidence>
<proteinExistence type="inferred from homology"/>
<dbReference type="FunFam" id="3.40.50.720:FF:000301">
    <property type="entry name" value="Hydroxysteroid dehydrogenase like 2"/>
    <property type="match status" value="1"/>
</dbReference>
<dbReference type="EMBL" id="GEZM01054935">
    <property type="protein sequence ID" value="JAV73329.1"/>
    <property type="molecule type" value="Transcribed_RNA"/>
</dbReference>
<dbReference type="AlphaFoldDB" id="A0A1Y1LI41"/>
<dbReference type="PANTHER" id="PTHR42808">
    <property type="entry name" value="HYDROXYSTEROID DEHYDROGENASE-LIKE PROTEIN 2"/>
    <property type="match status" value="1"/>
</dbReference>
<keyword evidence="4" id="KW-0521">NADP</keyword>
<keyword evidence="5" id="KW-0560">Oxidoreductase</keyword>
<evidence type="ECO:0000256" key="8">
    <source>
        <dbReference type="ARBA" id="ARBA00040243"/>
    </source>
</evidence>
<dbReference type="InterPro" id="IPR036291">
    <property type="entry name" value="NAD(P)-bd_dom_sf"/>
</dbReference>
<name>A0A1Y1LI41_PHOPY</name>
<organism evidence="9">
    <name type="scientific">Photinus pyralis</name>
    <name type="common">Common eastern firefly</name>
    <name type="synonym">Lampyris pyralis</name>
    <dbReference type="NCBI Taxonomy" id="7054"/>
    <lineage>
        <taxon>Eukaryota</taxon>
        <taxon>Metazoa</taxon>
        <taxon>Ecdysozoa</taxon>
        <taxon>Arthropoda</taxon>
        <taxon>Hexapoda</taxon>
        <taxon>Insecta</taxon>
        <taxon>Pterygota</taxon>
        <taxon>Neoptera</taxon>
        <taxon>Endopterygota</taxon>
        <taxon>Coleoptera</taxon>
        <taxon>Polyphaga</taxon>
        <taxon>Elateriformia</taxon>
        <taxon>Elateroidea</taxon>
        <taxon>Lampyridae</taxon>
        <taxon>Lampyrinae</taxon>
        <taxon>Photinus</taxon>
    </lineage>
</organism>
<dbReference type="GeneID" id="116178116"/>
<dbReference type="RefSeq" id="XP_031353355.1">
    <property type="nucleotide sequence ID" value="XM_031497495.1"/>
</dbReference>
<dbReference type="OrthoDB" id="5327538at2759"/>
<dbReference type="EMBL" id="GEZM01054940">
    <property type="protein sequence ID" value="JAV73322.1"/>
    <property type="molecule type" value="Transcribed_RNA"/>
</dbReference>
<dbReference type="Pfam" id="PF00106">
    <property type="entry name" value="adh_short"/>
    <property type="match status" value="1"/>
</dbReference>
<evidence type="ECO:0000256" key="4">
    <source>
        <dbReference type="ARBA" id="ARBA00022857"/>
    </source>
</evidence>
<evidence type="ECO:0000256" key="5">
    <source>
        <dbReference type="ARBA" id="ARBA00023002"/>
    </source>
</evidence>
<dbReference type="GO" id="GO:0005739">
    <property type="term" value="C:mitochondrion"/>
    <property type="evidence" value="ECO:0007669"/>
    <property type="project" value="UniProtKB-SubCell"/>
</dbReference>
<keyword evidence="6" id="KW-0496">Mitochondrion</keyword>
<reference evidence="9" key="1">
    <citation type="journal article" date="2016" name="Sci. Rep.">
        <title>Molecular characterization of firefly nuptial gifts: a multi-omics approach sheds light on postcopulatory sexual selection.</title>
        <authorList>
            <person name="Al-Wathiqui N."/>
            <person name="Fallon T.R."/>
            <person name="South A."/>
            <person name="Weng J.K."/>
            <person name="Lewis S.M."/>
        </authorList>
    </citation>
    <scope>NUCLEOTIDE SEQUENCE</scope>
</reference>